<dbReference type="Gene3D" id="3.60.15.10">
    <property type="entry name" value="Ribonuclease Z/Hydroxyacylglutathione hydrolase-like"/>
    <property type="match status" value="1"/>
</dbReference>
<evidence type="ECO:0000256" key="4">
    <source>
        <dbReference type="ARBA" id="ARBA00022833"/>
    </source>
</evidence>
<evidence type="ECO:0000256" key="1">
    <source>
        <dbReference type="ARBA" id="ARBA00007749"/>
    </source>
</evidence>
<dbReference type="AlphaFoldDB" id="A0AA39CQH4"/>
<keyword evidence="2" id="KW-0479">Metal-binding</keyword>
<evidence type="ECO:0000256" key="3">
    <source>
        <dbReference type="ARBA" id="ARBA00022801"/>
    </source>
</evidence>
<keyword evidence="7" id="KW-1185">Reference proteome</keyword>
<dbReference type="CDD" id="cd07730">
    <property type="entry name" value="metallo-hydrolase-like_MBL-fold"/>
    <property type="match status" value="1"/>
</dbReference>
<proteinExistence type="inferred from homology"/>
<feature type="domain" description="Metallo-beta-lactamase" evidence="5">
    <location>
        <begin position="66"/>
        <end position="300"/>
    </location>
</feature>
<dbReference type="SMART" id="SM00849">
    <property type="entry name" value="Lactamase_B"/>
    <property type="match status" value="1"/>
</dbReference>
<keyword evidence="4" id="KW-0862">Zinc</keyword>
<evidence type="ECO:0000313" key="7">
    <source>
        <dbReference type="Proteomes" id="UP001172681"/>
    </source>
</evidence>
<dbReference type="InterPro" id="IPR001279">
    <property type="entry name" value="Metallo-B-lactamas"/>
</dbReference>
<dbReference type="EMBL" id="JAPDRN010000168">
    <property type="protein sequence ID" value="KAJ9616211.1"/>
    <property type="molecule type" value="Genomic_DNA"/>
</dbReference>
<dbReference type="PANTHER" id="PTHR42978">
    <property type="entry name" value="QUORUM-QUENCHING LACTONASE YTNP-RELATED-RELATED"/>
    <property type="match status" value="1"/>
</dbReference>
<accession>A0AA39CQH4</accession>
<comment type="caution">
    <text evidence="6">The sequence shown here is derived from an EMBL/GenBank/DDBJ whole genome shotgun (WGS) entry which is preliminary data.</text>
</comment>
<dbReference type="SUPFAM" id="SSF56281">
    <property type="entry name" value="Metallo-hydrolase/oxidoreductase"/>
    <property type="match status" value="1"/>
</dbReference>
<comment type="similarity">
    <text evidence="1">Belongs to the metallo-beta-lactamase superfamily.</text>
</comment>
<dbReference type="PANTHER" id="PTHR42978:SF5">
    <property type="entry name" value="METALLO-BETA-LACTAMASE DOMAIN-CONTAINING PROTEIN"/>
    <property type="match status" value="1"/>
</dbReference>
<dbReference type="Proteomes" id="UP001172681">
    <property type="component" value="Unassembled WGS sequence"/>
</dbReference>
<evidence type="ECO:0000313" key="6">
    <source>
        <dbReference type="EMBL" id="KAJ9616211.1"/>
    </source>
</evidence>
<organism evidence="6 7">
    <name type="scientific">Knufia peltigerae</name>
    <dbReference type="NCBI Taxonomy" id="1002370"/>
    <lineage>
        <taxon>Eukaryota</taxon>
        <taxon>Fungi</taxon>
        <taxon>Dikarya</taxon>
        <taxon>Ascomycota</taxon>
        <taxon>Pezizomycotina</taxon>
        <taxon>Eurotiomycetes</taxon>
        <taxon>Chaetothyriomycetidae</taxon>
        <taxon>Chaetothyriales</taxon>
        <taxon>Trichomeriaceae</taxon>
        <taxon>Knufia</taxon>
    </lineage>
</organism>
<keyword evidence="3" id="KW-0378">Hydrolase</keyword>
<gene>
    <name evidence="6" type="ORF">H2204_014006</name>
</gene>
<protein>
    <recommendedName>
        <fullName evidence="5">Metallo-beta-lactamase domain-containing protein</fullName>
    </recommendedName>
</protein>
<evidence type="ECO:0000256" key="2">
    <source>
        <dbReference type="ARBA" id="ARBA00022723"/>
    </source>
</evidence>
<dbReference type="InterPro" id="IPR051013">
    <property type="entry name" value="MBL_superfamily_lactonases"/>
</dbReference>
<sequence>MSSNEKEGNSSDHIVMADNIPPILIPAGDVTVQVRIIDTTSRIDKLPLTFLMRPALEPMEYMPTIPSWSFLIEHPTGHKAIFDLGMSKHFKDLAPVVSEDDRFDDWDIRSPKEAIDVLEEHNVPASQIKSAIWSHWHWDHIGDPSRFPPSTDLIVGPGFKAALLPAFPTRRDSPVRESDFRGRSVIEIDFERSARATKVADFPAFDFFGDGSFYLLDTPGHAIGHMGALARTTTNPDTFILMGGDLSHHGGLLRPSKYLHIPARLSGSSYGLQTPHPGCSFEKLLLARTGSTETPFFLSTAAQVVDEEGLAKTRSKAQKLDAQENIWLVCAHDATISQVADFFPASANEWKEKGWRTKTLWSFLNDFNDAVQAF</sequence>
<name>A0AA39CQH4_9EURO</name>
<dbReference type="InterPro" id="IPR036866">
    <property type="entry name" value="RibonucZ/Hydroxyglut_hydro"/>
</dbReference>
<dbReference type="GO" id="GO:0016787">
    <property type="term" value="F:hydrolase activity"/>
    <property type="evidence" value="ECO:0007669"/>
    <property type="project" value="UniProtKB-KW"/>
</dbReference>
<reference evidence="6" key="1">
    <citation type="submission" date="2022-10" db="EMBL/GenBank/DDBJ databases">
        <title>Culturing micro-colonial fungi from biological soil crusts in the Mojave desert and describing Neophaeococcomyces mojavensis, and introducing the new genera and species Taxawa tesnikishii.</title>
        <authorList>
            <person name="Kurbessoian T."/>
            <person name="Stajich J.E."/>
        </authorList>
    </citation>
    <scope>NUCLEOTIDE SEQUENCE</scope>
    <source>
        <strain evidence="6">TK_35</strain>
    </source>
</reference>
<dbReference type="GO" id="GO:0046872">
    <property type="term" value="F:metal ion binding"/>
    <property type="evidence" value="ECO:0007669"/>
    <property type="project" value="UniProtKB-KW"/>
</dbReference>
<dbReference type="Pfam" id="PF00753">
    <property type="entry name" value="Lactamase_B"/>
    <property type="match status" value="1"/>
</dbReference>
<evidence type="ECO:0000259" key="5">
    <source>
        <dbReference type="SMART" id="SM00849"/>
    </source>
</evidence>